<protein>
    <submittedName>
        <fullName evidence="1">Uncharacterized protein</fullName>
    </submittedName>
</protein>
<dbReference type="KEGG" id="dmm:dnm_053040"/>
<dbReference type="Proteomes" id="UP000663722">
    <property type="component" value="Chromosome"/>
</dbReference>
<sequence>MVNSSKDWIPGKRGFNPLHFRVFGQPEGRWKAQQGMVVSIPSISGSLVNTVESTRWGS</sequence>
<dbReference type="EMBL" id="CP061800">
    <property type="protein sequence ID" value="QTA89254.1"/>
    <property type="molecule type" value="Genomic_DNA"/>
</dbReference>
<gene>
    <name evidence="1" type="ORF">dnm_053040</name>
</gene>
<name>A0A975BP25_9BACT</name>
<dbReference type="AlphaFoldDB" id="A0A975BP25"/>
<organism evidence="1 2">
    <name type="scientific">Desulfonema magnum</name>
    <dbReference type="NCBI Taxonomy" id="45655"/>
    <lineage>
        <taxon>Bacteria</taxon>
        <taxon>Pseudomonadati</taxon>
        <taxon>Thermodesulfobacteriota</taxon>
        <taxon>Desulfobacteria</taxon>
        <taxon>Desulfobacterales</taxon>
        <taxon>Desulfococcaceae</taxon>
        <taxon>Desulfonema</taxon>
    </lineage>
</organism>
<reference evidence="1" key="1">
    <citation type="journal article" date="2021" name="Microb. Physiol.">
        <title>Proteogenomic Insights into the Physiology of Marine, Sulfate-Reducing, Filamentous Desulfonema limicola and Desulfonema magnum.</title>
        <authorList>
            <person name="Schnaars V."/>
            <person name="Wohlbrand L."/>
            <person name="Scheve S."/>
            <person name="Hinrichs C."/>
            <person name="Reinhardt R."/>
            <person name="Rabus R."/>
        </authorList>
    </citation>
    <scope>NUCLEOTIDE SEQUENCE</scope>
    <source>
        <strain evidence="1">4be13</strain>
    </source>
</reference>
<accession>A0A975BP25</accession>
<keyword evidence="2" id="KW-1185">Reference proteome</keyword>
<evidence type="ECO:0000313" key="1">
    <source>
        <dbReference type="EMBL" id="QTA89254.1"/>
    </source>
</evidence>
<evidence type="ECO:0000313" key="2">
    <source>
        <dbReference type="Proteomes" id="UP000663722"/>
    </source>
</evidence>
<proteinExistence type="predicted"/>